<comment type="similarity">
    <text evidence="2">Belongs to the Tim17/Tim22/Tim23 family.</text>
</comment>
<sequence length="238" mass="24743">MSVQERDPCPHRILDDIGGAFAMGAIGGGLWNMVKGARNSPRGERMQGSISAIRARAPILGGAAAAAWTEDEREGEDAAPPRGRGLDTPPPSARRRRPPASALSPPRQPFLSRLGAAGNFAVWGGLFSSFDCSLVWLRRKEDPWNSIASGALTGGVLAARGGWRAASRSAAVGGVLLAMIEGLNIFLTKMLAENSAPPYAPPPPYQPPPMAPAPPTAAKPAAADEGFMVDSAKSSQAT</sequence>
<evidence type="ECO:0000313" key="13">
    <source>
        <dbReference type="Proteomes" id="UP000013827"/>
    </source>
</evidence>
<feature type="region of interest" description="Disordered" evidence="11">
    <location>
        <begin position="64"/>
        <end position="108"/>
    </location>
</feature>
<dbReference type="GeneID" id="17251952"/>
<evidence type="ECO:0000256" key="4">
    <source>
        <dbReference type="ARBA" id="ARBA00022692"/>
    </source>
</evidence>
<accession>A0A0D3I3H5</accession>
<evidence type="ECO:0000256" key="3">
    <source>
        <dbReference type="ARBA" id="ARBA00022448"/>
    </source>
</evidence>
<keyword evidence="3" id="KW-0813">Transport</keyword>
<dbReference type="Pfam" id="PF02466">
    <property type="entry name" value="Tim17"/>
    <property type="match status" value="1"/>
</dbReference>
<dbReference type="eggNOG" id="KOG1652">
    <property type="taxonomic scope" value="Eukaryota"/>
</dbReference>
<evidence type="ECO:0000256" key="2">
    <source>
        <dbReference type="ARBA" id="ARBA00008444"/>
    </source>
</evidence>
<dbReference type="RefSeq" id="XP_005758239.1">
    <property type="nucleotide sequence ID" value="XM_005758182.1"/>
</dbReference>
<evidence type="ECO:0000313" key="12">
    <source>
        <dbReference type="EnsemblProtists" id="EOD05810"/>
    </source>
</evidence>
<proteinExistence type="inferred from homology"/>
<reference evidence="13" key="1">
    <citation type="journal article" date="2013" name="Nature">
        <title>Pan genome of the phytoplankton Emiliania underpins its global distribution.</title>
        <authorList>
            <person name="Read B.A."/>
            <person name="Kegel J."/>
            <person name="Klute M.J."/>
            <person name="Kuo A."/>
            <person name="Lefebvre S.C."/>
            <person name="Maumus F."/>
            <person name="Mayer C."/>
            <person name="Miller J."/>
            <person name="Monier A."/>
            <person name="Salamov A."/>
            <person name="Young J."/>
            <person name="Aguilar M."/>
            <person name="Claverie J.M."/>
            <person name="Frickenhaus S."/>
            <person name="Gonzalez K."/>
            <person name="Herman E.K."/>
            <person name="Lin Y.C."/>
            <person name="Napier J."/>
            <person name="Ogata H."/>
            <person name="Sarno A.F."/>
            <person name="Shmutz J."/>
            <person name="Schroeder D."/>
            <person name="de Vargas C."/>
            <person name="Verret F."/>
            <person name="von Dassow P."/>
            <person name="Valentin K."/>
            <person name="Van de Peer Y."/>
            <person name="Wheeler G."/>
            <person name="Dacks J.B."/>
            <person name="Delwiche C.F."/>
            <person name="Dyhrman S.T."/>
            <person name="Glockner G."/>
            <person name="John U."/>
            <person name="Richards T."/>
            <person name="Worden A.Z."/>
            <person name="Zhang X."/>
            <person name="Grigoriev I.V."/>
            <person name="Allen A.E."/>
            <person name="Bidle K."/>
            <person name="Borodovsky M."/>
            <person name="Bowler C."/>
            <person name="Brownlee C."/>
            <person name="Cock J.M."/>
            <person name="Elias M."/>
            <person name="Gladyshev V.N."/>
            <person name="Groth M."/>
            <person name="Guda C."/>
            <person name="Hadaegh A."/>
            <person name="Iglesias-Rodriguez M.D."/>
            <person name="Jenkins J."/>
            <person name="Jones B.M."/>
            <person name="Lawson T."/>
            <person name="Leese F."/>
            <person name="Lindquist E."/>
            <person name="Lobanov A."/>
            <person name="Lomsadze A."/>
            <person name="Malik S.B."/>
            <person name="Marsh M.E."/>
            <person name="Mackinder L."/>
            <person name="Mock T."/>
            <person name="Mueller-Roeber B."/>
            <person name="Pagarete A."/>
            <person name="Parker M."/>
            <person name="Probert I."/>
            <person name="Quesneville H."/>
            <person name="Raines C."/>
            <person name="Rensing S.A."/>
            <person name="Riano-Pachon D.M."/>
            <person name="Richier S."/>
            <person name="Rokitta S."/>
            <person name="Shiraiwa Y."/>
            <person name="Soanes D.M."/>
            <person name="van der Giezen M."/>
            <person name="Wahlund T.M."/>
            <person name="Williams B."/>
            <person name="Wilson W."/>
            <person name="Wolfe G."/>
            <person name="Wurch L.L."/>
        </authorList>
    </citation>
    <scope>NUCLEOTIDE SEQUENCE</scope>
</reference>
<comment type="subcellular location">
    <subcellularLocation>
        <location evidence="1">Mitochondrion inner membrane</location>
        <topology evidence="1">Multi-pass membrane protein</topology>
    </subcellularLocation>
</comment>
<keyword evidence="8" id="KW-0811">Translocation</keyword>
<dbReference type="GO" id="GO:0008320">
    <property type="term" value="F:protein transmembrane transporter activity"/>
    <property type="evidence" value="ECO:0007669"/>
    <property type="project" value="TreeGrafter"/>
</dbReference>
<evidence type="ECO:0000256" key="1">
    <source>
        <dbReference type="ARBA" id="ARBA00004448"/>
    </source>
</evidence>
<dbReference type="PaxDb" id="2903-EOD05810"/>
<feature type="region of interest" description="Disordered" evidence="11">
    <location>
        <begin position="197"/>
        <end position="238"/>
    </location>
</feature>
<keyword evidence="6" id="KW-0653">Protein transport</keyword>
<dbReference type="EnsemblProtists" id="EOD05810">
    <property type="protein sequence ID" value="EOD05810"/>
    <property type="gene ID" value="EMIHUDRAFT_68884"/>
</dbReference>
<organism evidence="12 13">
    <name type="scientific">Emiliania huxleyi (strain CCMP1516)</name>
    <dbReference type="NCBI Taxonomy" id="280463"/>
    <lineage>
        <taxon>Eukaryota</taxon>
        <taxon>Haptista</taxon>
        <taxon>Haptophyta</taxon>
        <taxon>Prymnesiophyceae</taxon>
        <taxon>Isochrysidales</taxon>
        <taxon>Noelaerhabdaceae</taxon>
        <taxon>Emiliania</taxon>
    </lineage>
</organism>
<dbReference type="GO" id="GO:0030150">
    <property type="term" value="P:protein import into mitochondrial matrix"/>
    <property type="evidence" value="ECO:0007669"/>
    <property type="project" value="TreeGrafter"/>
</dbReference>
<dbReference type="KEGG" id="ehx:EMIHUDRAFT_68884"/>
<dbReference type="STRING" id="2903.R1CU11"/>
<feature type="compositionally biased region" description="Pro residues" evidence="11">
    <location>
        <begin position="198"/>
        <end position="217"/>
    </location>
</feature>
<dbReference type="PANTHER" id="PTHR10485:SF0">
    <property type="entry name" value="AT05822P-RELATED"/>
    <property type="match status" value="1"/>
</dbReference>
<dbReference type="PANTHER" id="PTHR10485">
    <property type="entry name" value="MITOCHONDRIAL IMPORT INNER MEMBRANE TRANSLOCASE SUBUNIT TIM-17"/>
    <property type="match status" value="1"/>
</dbReference>
<keyword evidence="5" id="KW-0999">Mitochondrion inner membrane</keyword>
<keyword evidence="4" id="KW-0812">Transmembrane</keyword>
<evidence type="ECO:0000256" key="7">
    <source>
        <dbReference type="ARBA" id="ARBA00022989"/>
    </source>
</evidence>
<protein>
    <submittedName>
        <fullName evidence="12">Uncharacterized protein</fullName>
    </submittedName>
</protein>
<keyword evidence="9" id="KW-0496">Mitochondrion</keyword>
<evidence type="ECO:0000256" key="9">
    <source>
        <dbReference type="ARBA" id="ARBA00023128"/>
    </source>
</evidence>
<dbReference type="OMA" id="IMFTRIS"/>
<dbReference type="AlphaFoldDB" id="A0A0D3I3H5"/>
<evidence type="ECO:0000256" key="10">
    <source>
        <dbReference type="ARBA" id="ARBA00023136"/>
    </source>
</evidence>
<reference evidence="12" key="2">
    <citation type="submission" date="2024-10" db="UniProtKB">
        <authorList>
            <consortium name="EnsemblProtists"/>
        </authorList>
    </citation>
    <scope>IDENTIFICATION</scope>
</reference>
<keyword evidence="10" id="KW-0472">Membrane</keyword>
<keyword evidence="13" id="KW-1185">Reference proteome</keyword>
<evidence type="ECO:0000256" key="11">
    <source>
        <dbReference type="SAM" id="MobiDB-lite"/>
    </source>
</evidence>
<dbReference type="HOGENOM" id="CLU_087811_1_0_1"/>
<dbReference type="GO" id="GO:0005744">
    <property type="term" value="C:TIM23 mitochondrial import inner membrane translocase complex"/>
    <property type="evidence" value="ECO:0007669"/>
    <property type="project" value="TreeGrafter"/>
</dbReference>
<evidence type="ECO:0000256" key="6">
    <source>
        <dbReference type="ARBA" id="ARBA00022927"/>
    </source>
</evidence>
<keyword evidence="7" id="KW-1133">Transmembrane helix</keyword>
<evidence type="ECO:0000256" key="5">
    <source>
        <dbReference type="ARBA" id="ARBA00022792"/>
    </source>
</evidence>
<evidence type="ECO:0000256" key="8">
    <source>
        <dbReference type="ARBA" id="ARBA00023010"/>
    </source>
</evidence>
<name>A0A0D3I3H5_EMIH1</name>
<dbReference type="Proteomes" id="UP000013827">
    <property type="component" value="Unassembled WGS sequence"/>
</dbReference>